<feature type="active site" description="Proton donor" evidence="3">
    <location>
        <position position="1489"/>
    </location>
</feature>
<dbReference type="Proteomes" id="UP000186804">
    <property type="component" value="Unassembled WGS sequence"/>
</dbReference>
<dbReference type="InterPro" id="IPR002073">
    <property type="entry name" value="PDEase_catalytic_dom"/>
</dbReference>
<dbReference type="GO" id="GO:0007165">
    <property type="term" value="P:signal transduction"/>
    <property type="evidence" value="ECO:0007669"/>
    <property type="project" value="InterPro"/>
</dbReference>
<dbReference type="OrthoDB" id="342865at2759"/>
<feature type="binding site" evidence="4">
    <location>
        <position position="1770"/>
    </location>
    <ligand>
        <name>AMP</name>
        <dbReference type="ChEBI" id="CHEBI:456215"/>
    </ligand>
</feature>
<dbReference type="Pfam" id="PF00233">
    <property type="entry name" value="PDEase_I"/>
    <property type="match status" value="1"/>
</dbReference>
<evidence type="ECO:0000259" key="7">
    <source>
        <dbReference type="PROSITE" id="PS51845"/>
    </source>
</evidence>
<dbReference type="PANTHER" id="PTHR11347">
    <property type="entry name" value="CYCLIC NUCLEOTIDE PHOSPHODIESTERASE"/>
    <property type="match status" value="1"/>
</dbReference>
<dbReference type="SMART" id="SM00471">
    <property type="entry name" value="HDc"/>
    <property type="match status" value="1"/>
</dbReference>
<evidence type="ECO:0000313" key="8">
    <source>
        <dbReference type="EMBL" id="OII76872.1"/>
    </source>
</evidence>
<feature type="binding site" evidence="5">
    <location>
        <position position="1530"/>
    </location>
    <ligand>
        <name>Zn(2+)</name>
        <dbReference type="ChEBI" id="CHEBI:29105"/>
        <label>2</label>
    </ligand>
</feature>
<dbReference type="GO" id="GO:0004114">
    <property type="term" value="F:3',5'-cyclic-nucleotide phosphodiesterase activity"/>
    <property type="evidence" value="ECO:0007669"/>
    <property type="project" value="InterPro"/>
</dbReference>
<gene>
    <name evidence="8" type="ORF">cand_024470</name>
</gene>
<dbReference type="CDD" id="cd00077">
    <property type="entry name" value="HDc"/>
    <property type="match status" value="1"/>
</dbReference>
<feature type="binding site" evidence="4">
    <location>
        <begin position="1489"/>
        <end position="1493"/>
    </location>
    <ligand>
        <name>AMP</name>
        <dbReference type="ChEBI" id="CHEBI:456215"/>
    </ligand>
</feature>
<evidence type="ECO:0000256" key="1">
    <source>
        <dbReference type="ARBA" id="ARBA00022723"/>
    </source>
</evidence>
<dbReference type="PROSITE" id="PS51845">
    <property type="entry name" value="PDEASE_I_2"/>
    <property type="match status" value="1"/>
</dbReference>
<evidence type="ECO:0000256" key="3">
    <source>
        <dbReference type="PIRSR" id="PIRSR623088-1"/>
    </source>
</evidence>
<evidence type="ECO:0000256" key="6">
    <source>
        <dbReference type="RuleBase" id="RU363067"/>
    </source>
</evidence>
<dbReference type="VEuPathDB" id="CryptoDB:cand_024470"/>
<comment type="caution">
    <text evidence="8">The sequence shown here is derived from an EMBL/GenBank/DDBJ whole genome shotgun (WGS) entry which is preliminary data.</text>
</comment>
<dbReference type="EMBL" id="LRBS01000049">
    <property type="protein sequence ID" value="OII76872.1"/>
    <property type="molecule type" value="Genomic_DNA"/>
</dbReference>
<dbReference type="GeneID" id="92366631"/>
<evidence type="ECO:0000256" key="4">
    <source>
        <dbReference type="PIRSR" id="PIRSR623088-2"/>
    </source>
</evidence>
<dbReference type="InterPro" id="IPR023088">
    <property type="entry name" value="PDEase"/>
</dbReference>
<feature type="binding site" evidence="5">
    <location>
        <position position="1529"/>
    </location>
    <ligand>
        <name>Zn(2+)</name>
        <dbReference type="ChEBI" id="CHEBI:29105"/>
        <label>1</label>
    </ligand>
</feature>
<comment type="similarity">
    <text evidence="6">Belongs to the cyclic nucleotide phosphodiesterase family.</text>
</comment>
<dbReference type="InterPro" id="IPR023174">
    <property type="entry name" value="PDEase_CS"/>
</dbReference>
<feature type="binding site" evidence="5">
    <location>
        <position position="1493"/>
    </location>
    <ligand>
        <name>Zn(2+)</name>
        <dbReference type="ChEBI" id="CHEBI:29105"/>
        <label>1</label>
    </ligand>
</feature>
<dbReference type="PRINTS" id="PR00387">
    <property type="entry name" value="PDIESTERASE1"/>
</dbReference>
<dbReference type="SUPFAM" id="SSF109604">
    <property type="entry name" value="HD-domain/PDEase-like"/>
    <property type="match status" value="1"/>
</dbReference>
<comment type="cofactor">
    <cofactor evidence="6">
        <name>a divalent metal cation</name>
        <dbReference type="ChEBI" id="CHEBI:60240"/>
    </cofactor>
    <text evidence="6">Binds 2 divalent metal cations per subunit. Site 1 may preferentially bind zinc ions, while site 2 has a preference for magnesium and/or manganese ions.</text>
</comment>
<dbReference type="EC" id="3.1.4.-" evidence="6"/>
<feature type="domain" description="PDEase" evidence="7">
    <location>
        <begin position="1417"/>
        <end position="1820"/>
    </location>
</feature>
<dbReference type="RefSeq" id="XP_067068718.1">
    <property type="nucleotide sequence ID" value="XM_067212677.1"/>
</dbReference>
<dbReference type="PROSITE" id="PS00126">
    <property type="entry name" value="PDEASE_I_1"/>
    <property type="match status" value="1"/>
</dbReference>
<feature type="binding site" evidence="5">
    <location>
        <position position="1530"/>
    </location>
    <ligand>
        <name>Zn(2+)</name>
        <dbReference type="ChEBI" id="CHEBI:29105"/>
        <label>1</label>
    </ligand>
</feature>
<evidence type="ECO:0000256" key="2">
    <source>
        <dbReference type="ARBA" id="ARBA00022801"/>
    </source>
</evidence>
<dbReference type="Gene3D" id="1.10.1300.10">
    <property type="entry name" value="3'5'-cyclic nucleotide phosphodiesterase, catalytic domain"/>
    <property type="match status" value="1"/>
</dbReference>
<dbReference type="InterPro" id="IPR003607">
    <property type="entry name" value="HD/PDEase_dom"/>
</dbReference>
<name>A0A1J4MRQ3_9CRYT</name>
<dbReference type="GO" id="GO:0046872">
    <property type="term" value="F:metal ion binding"/>
    <property type="evidence" value="ECO:0007669"/>
    <property type="project" value="UniProtKB-KW"/>
</dbReference>
<feature type="binding site" evidence="5">
    <location>
        <position position="1718"/>
    </location>
    <ligand>
        <name>Zn(2+)</name>
        <dbReference type="ChEBI" id="CHEBI:29105"/>
        <label>1</label>
    </ligand>
</feature>
<proteinExistence type="inferred from homology"/>
<feature type="binding site" evidence="4">
    <location>
        <position position="1530"/>
    </location>
    <ligand>
        <name>AMP</name>
        <dbReference type="ChEBI" id="CHEBI:456215"/>
    </ligand>
</feature>
<dbReference type="InterPro" id="IPR036971">
    <property type="entry name" value="PDEase_catalytic_dom_sf"/>
</dbReference>
<sequence length="1918" mass="220596">MTTFSSADSSATSSTKSLTNTIPQCLRTSSCLPISMCLFGDNIKANLCDTDGWLELYNELKSAEKIDNYNNAINGINSNFQSGGIFNHSIQLSVNEFGESSQLIPQGRRRHLTPTSINSSLSSHNITDDHYEDIVNERKCRIIRRHFQTYLTSQMDGFELSKFISLYISILFQSPLTLVLFRDDEVNELTGVFPSKGTWSSILPSVITSKWIDYKSSCNHETHRCSHEKIINIRGLEKEVKNLTSDTFVTNQDLTGYKFNEISQFDKENACRDTITLHNGDELISDSISFDVSDQKVGSFSNGDAYTSESVYNRNNDIERDYCSKHSNNLAYNYLCSCTSTTSNIIHQISHVFPKKHGDRSVLRNLTGDLIHPVSTSLSLPIKSKIFSRLSRRATFPPSSAIRYFDGKDFDNSNLLGSDYPQEDMNNSSNNIEYDILKFSLNNKSFLNQIFTQGLKQHFHYFNFSPQVCCYILRSIYKLSDEISPNCGVSDIAIYNQVNGIYTNSDFINSSPDDIFGLYFYKKLKYIHQLPCDIALATQCPICCLNCKDNPELAKNKYSNINQNSITYGGSYSTTKAKANCPNCHKSLNMKIPYLQSPDVSRNSYKIDKDIKNLRISHKNNLIETSDNTLLMETLGIRRDSSNKIFNKIDNTIDTEYFGSNNFIKNTDNLLNLTNIYSDSLDKHDIEQNYNNFVYNTCTSEYEKELKVIKEFSEISDCPVIKVSPPSIYLDSSKCCICDSYPLFTAFRYQDDNIFDDEGYKDLFKGNKNLSCYYQRYSNCKIPLISCTIVDPRNLVDHFNDQQHDFSNNFVQNSRNSHLPSRDLKAASSYQNKKNNMHLSNAIALVICLQPQNPNILLLKNLVEEIQILVALFLEQKRSIISLNHLYVCYEVHRWIFRPLLDYKKILLTENGNWEAAQKVLTRLSDFLQKLTPTQLVLVYAVEYFHKELVCIVGPKALIGYRISSDDPVMHSVLTERRIICCGDQESVDKLPLSLSNIIESLITPFKMTNSVAIPIYSPNESVNIVVQLVNRLKVFGIGQISDILRKENRKKKVLQNHLNMGLMNRTDIVSGFSFLAHRTSLKSQRVGTKNNGLTVIKDMTNDFDYNSNISSRISSSSSFGSLQSFLMHDNTLNSYYTNHMNNRKRNSTNLSISVKYSESDIHKSYDIFAKSSSYMSSPFSSSSYPTNSGQSGNSLSIDNNILYDTANIITNFSPLDINFYNTITREISLEFGTQIMMLNMHLFYCSMRHKNKQRGSNNNQIIRAIRNDIGCHSIIASSTFKSSIPSVISQSTSKRCHYKSNTEKNSAYNGNNDSLTSERRGSFIISNDYISDEEITCNVSSEKYLGNSSSLTYEHISGIPTGNETHGILYNEFNFENRDIKKEALEDNNNKQYIVENADVKDDMLGIRCGFTTYDSRLEYKRVLSGRLDMYREWGLPLWSHRWEIHRQFLLDIFCFFDFDKMWNWEHAKLLKLFDAIKDSYNSNNPYHNIFHAIQVVQASYILLYDYGLMYVFSDIQKLVLIFSSLVHDIDHPGVNNSFLKNKNSKLARKYNDISILENHHCNYTLRLLDHLQDCDIRKSFNEQENIYFRKLFIQAILSTDMSNHTRLISILEEFLSNRELTYEVIDNNRKVDLSHSKNLELIRSEHVNNIKLVNKYYNSNLNGSKDDYKSYKRNSTLLNKSLLCSDNDICNINVVSSALLEIDKDLLVEVILHAADISNPLCPSPICYQWASLIQDEFNNQALLEYQYNLPITPYANFKDEISKADMQIGFLEFAVIPQWRVLSKIVPTTSKLLEKAEQSRIIWLEKRQKIKEYKDKDKDKDYNDALMEKQSYQDKLRNNILFDFNLDTLKKYTISGYEVLRNTNNSKYKFFACEKYYTIDNRTSTNLESLSISNKGIEVNDITTKILLIYDLFNI</sequence>
<evidence type="ECO:0000256" key="5">
    <source>
        <dbReference type="PIRSR" id="PIRSR623088-3"/>
    </source>
</evidence>
<accession>A0A1J4MRQ3</accession>
<feature type="binding site" evidence="4">
    <location>
        <position position="1718"/>
    </location>
    <ligand>
        <name>AMP</name>
        <dbReference type="ChEBI" id="CHEBI:456215"/>
    </ligand>
</feature>
<protein>
    <recommendedName>
        <fullName evidence="6">Phosphodiesterase</fullName>
        <ecNumber evidence="6">3.1.4.-</ecNumber>
    </recommendedName>
</protein>
<organism evidence="8 9">
    <name type="scientific">Cryptosporidium andersoni</name>
    <dbReference type="NCBI Taxonomy" id="117008"/>
    <lineage>
        <taxon>Eukaryota</taxon>
        <taxon>Sar</taxon>
        <taxon>Alveolata</taxon>
        <taxon>Apicomplexa</taxon>
        <taxon>Conoidasida</taxon>
        <taxon>Coccidia</taxon>
        <taxon>Eucoccidiorida</taxon>
        <taxon>Eimeriorina</taxon>
        <taxon>Cryptosporidiidae</taxon>
        <taxon>Cryptosporidium</taxon>
    </lineage>
</organism>
<evidence type="ECO:0000313" key="9">
    <source>
        <dbReference type="Proteomes" id="UP000186804"/>
    </source>
</evidence>
<keyword evidence="9" id="KW-1185">Reference proteome</keyword>
<reference evidence="8 9" key="1">
    <citation type="submission" date="2016-10" db="EMBL/GenBank/DDBJ databases">
        <title>Reductive evolution of mitochondrial metabolism and differential evolution of invasion-related proteins in Cryptosporidium.</title>
        <authorList>
            <person name="Liu S."/>
            <person name="Roellig D.M."/>
            <person name="Guo Y."/>
            <person name="Li N."/>
            <person name="Frace M.A."/>
            <person name="Tang K."/>
            <person name="Zhang L."/>
            <person name="Feng Y."/>
            <person name="Xiao L."/>
        </authorList>
    </citation>
    <scope>NUCLEOTIDE SEQUENCE [LARGE SCALE GENOMIC DNA]</scope>
    <source>
        <strain evidence="8">30847</strain>
    </source>
</reference>
<keyword evidence="1 5" id="KW-0479">Metal-binding</keyword>
<keyword evidence="2 6" id="KW-0378">Hydrolase</keyword>